<proteinExistence type="predicted"/>
<keyword evidence="1" id="KW-0479">Metal-binding</keyword>
<evidence type="ECO:0000256" key="2">
    <source>
        <dbReference type="ARBA" id="ARBA00022771"/>
    </source>
</evidence>
<dbReference type="AlphaFoldDB" id="A0AAV1IG70"/>
<dbReference type="Gene3D" id="3.30.40.10">
    <property type="entry name" value="Zinc/RING finger domain, C3HC4 (zinc finger)"/>
    <property type="match status" value="1"/>
</dbReference>
<dbReference type="InterPro" id="IPR057765">
    <property type="entry name" value="MS1-like_ubiquitin"/>
</dbReference>
<dbReference type="PANTHER" id="PTHR46201:SF9">
    <property type="entry name" value="PHD FINGER PROTEIN MALE MEIOCYTE DEATH 1"/>
    <property type="match status" value="1"/>
</dbReference>
<reference evidence="7 8" key="1">
    <citation type="submission" date="2023-10" db="EMBL/GenBank/DDBJ databases">
        <authorList>
            <person name="Maclean D."/>
            <person name="Macfadyen A."/>
        </authorList>
    </citation>
    <scope>NUCLEOTIDE SEQUENCE [LARGE SCALE GENOMIC DNA]</scope>
</reference>
<dbReference type="InterPro" id="IPR001965">
    <property type="entry name" value="Znf_PHD"/>
</dbReference>
<feature type="region of interest" description="Disordered" evidence="5">
    <location>
        <begin position="558"/>
        <end position="670"/>
    </location>
</feature>
<sequence length="1050" mass="112993">MGEGGISNVGFPWITEDIQPGCGAFRDNIQAFLRDHATPVPAVAVPKVSAWTALLRCRDTSVRLQIYEEQPDEQKPVFCDSCRIIGWQNHPVCTRKYHFIIPVRASQDTALAHGNIPALVEIWLQGSSKKPLLLPQYLSDDVGTPFVAPISIFDSTSHVLHGVLHANGFGHLVRINGLEGGSEHVTGRQIMDLWDHLCTTLRARIVSVEDVSNKAGMELRLLHAAAHRQTWYGRWGFVFGRGGFAVGKQAWKRALDAVASASLEDLLHDFAGSDPALTAIVERSKASKPTKASSTLGGVLQRLLYLLSHPDEAALLLESKGLPGAQSPHRAVPPQGGEASSVQLRTSTRKGKRKPAPEEAEAGHPPARKRACALADSPKADLAQELEAGQGGLQPLTGRWWRKRWSKDKATGAMDHLLKLLEHEEGVWIAKDQLREKLLPRLSDRPLTEYVLCTAPNKLTDRGAVFRDEHPSNGEEFLMLAKSDCGLQHGAPVRECRGLAEHQKQATEYGISLPDSGSKGQALQQPGAQQTAACTGDTCPDQAHGVVLDGALPGLPSLSPWGNRKGRNLRAPSPANGSSWNSKRLDTHSPDNQAAGTGALSSQQAMQPGAAKLEGAEVPNGLPNGLPNGPQACQAAAAQHAEQGQRSARQQRPRKAVTAEGSPLRRPPLAGVGIEMASPLKAAEAQALLSGGAMISPNRLRASPQVDYSERKKVKKWNDTKLQAAAMRQRAASATLTVASAAAPAAKPGPWLDLTPGARFTAVDGYTVRDQVMCDLLHLFNVTLRTYKPLQAAEGGLDRHGSTCACAPGQPCTCRPAAAQKLSHLQADAQVLRDVKHFIKDYRGEMGTAQAGAAEPMARLLVQVQLPQKGPAQPPALPPAVKQQASSPRAAVAGSAKSAPRRRPMRKRALADPPPELLYLPQRTSTAALRTACTQALRKVYRMLKGFQVDELEGLEHSEQPRAKIGSVPDGTLITVRGHGADLNPTWRHAGGMEEWHVNCMCGTRDDDGERMIACDGCGEWSHTRCAGYADTLPSPEHFVCSRCRHGSST</sequence>
<dbReference type="InterPro" id="IPR019787">
    <property type="entry name" value="Znf_PHD-finger"/>
</dbReference>
<dbReference type="GO" id="GO:0008270">
    <property type="term" value="F:zinc ion binding"/>
    <property type="evidence" value="ECO:0007669"/>
    <property type="project" value="UniProtKB-KW"/>
</dbReference>
<evidence type="ECO:0000313" key="7">
    <source>
        <dbReference type="EMBL" id="CAK0785202.1"/>
    </source>
</evidence>
<feature type="compositionally biased region" description="Low complexity" evidence="5">
    <location>
        <begin position="619"/>
        <end position="645"/>
    </location>
</feature>
<feature type="region of interest" description="Disordered" evidence="5">
    <location>
        <begin position="510"/>
        <end position="536"/>
    </location>
</feature>
<dbReference type="SMART" id="SM00249">
    <property type="entry name" value="PHD"/>
    <property type="match status" value="1"/>
</dbReference>
<evidence type="ECO:0000256" key="4">
    <source>
        <dbReference type="PROSITE-ProRule" id="PRU00146"/>
    </source>
</evidence>
<organism evidence="7 8">
    <name type="scientific">Coccomyxa viridis</name>
    <dbReference type="NCBI Taxonomy" id="1274662"/>
    <lineage>
        <taxon>Eukaryota</taxon>
        <taxon>Viridiplantae</taxon>
        <taxon>Chlorophyta</taxon>
        <taxon>core chlorophytes</taxon>
        <taxon>Trebouxiophyceae</taxon>
        <taxon>Trebouxiophyceae incertae sedis</taxon>
        <taxon>Coccomyxaceae</taxon>
        <taxon>Coccomyxa</taxon>
    </lineage>
</organism>
<dbReference type="InterPro" id="IPR020549">
    <property type="entry name" value="YbeY_CS"/>
</dbReference>
<dbReference type="InterPro" id="IPR058054">
    <property type="entry name" value="Znf_MS1-like"/>
</dbReference>
<gene>
    <name evidence="7" type="ORF">CVIRNUC_008408</name>
</gene>
<feature type="compositionally biased region" description="Basic residues" evidence="5">
    <location>
        <begin position="899"/>
        <end position="908"/>
    </location>
</feature>
<dbReference type="CDD" id="cd15556">
    <property type="entry name" value="PHD_MMD1_like"/>
    <property type="match status" value="1"/>
</dbReference>
<evidence type="ECO:0000256" key="3">
    <source>
        <dbReference type="ARBA" id="ARBA00022833"/>
    </source>
</evidence>
<dbReference type="Pfam" id="PF25565">
    <property type="entry name" value="Ubiquitin_At1g33420"/>
    <property type="match status" value="1"/>
</dbReference>
<dbReference type="PROSITE" id="PS50016">
    <property type="entry name" value="ZF_PHD_2"/>
    <property type="match status" value="1"/>
</dbReference>
<feature type="compositionally biased region" description="Polar residues" evidence="5">
    <location>
        <begin position="590"/>
        <end position="606"/>
    </location>
</feature>
<keyword evidence="2 4" id="KW-0863">Zinc-finger</keyword>
<feature type="region of interest" description="Disordered" evidence="5">
    <location>
        <begin position="869"/>
        <end position="917"/>
    </location>
</feature>
<evidence type="ECO:0000256" key="1">
    <source>
        <dbReference type="ARBA" id="ARBA00022723"/>
    </source>
</evidence>
<evidence type="ECO:0000313" key="8">
    <source>
        <dbReference type="Proteomes" id="UP001314263"/>
    </source>
</evidence>
<evidence type="ECO:0000256" key="5">
    <source>
        <dbReference type="SAM" id="MobiDB-lite"/>
    </source>
</evidence>
<dbReference type="PANTHER" id="PTHR46201">
    <property type="entry name" value="PHD FINGER PROTEIN MALE MEIOCYTE DEATH 1-RELATED"/>
    <property type="match status" value="1"/>
</dbReference>
<feature type="domain" description="PHD-type" evidence="6">
    <location>
        <begin position="997"/>
        <end position="1047"/>
    </location>
</feature>
<protein>
    <recommendedName>
        <fullName evidence="6">PHD-type domain-containing protein</fullName>
    </recommendedName>
</protein>
<feature type="region of interest" description="Disordered" evidence="5">
    <location>
        <begin position="322"/>
        <end position="371"/>
    </location>
</feature>
<evidence type="ECO:0000259" key="6">
    <source>
        <dbReference type="PROSITE" id="PS50016"/>
    </source>
</evidence>
<dbReference type="InterPro" id="IPR011011">
    <property type="entry name" value="Znf_FYVE_PHD"/>
</dbReference>
<keyword evidence="8" id="KW-1185">Reference proteome</keyword>
<comment type="caution">
    <text evidence="7">The sequence shown here is derived from an EMBL/GenBank/DDBJ whole genome shotgun (WGS) entry which is preliminary data.</text>
</comment>
<dbReference type="Pfam" id="PF00628">
    <property type="entry name" value="PHD"/>
    <property type="match status" value="1"/>
</dbReference>
<dbReference type="Proteomes" id="UP001314263">
    <property type="component" value="Unassembled WGS sequence"/>
</dbReference>
<name>A0AAV1IG70_9CHLO</name>
<dbReference type="EMBL" id="CAUYUE010000012">
    <property type="protein sequence ID" value="CAK0785202.1"/>
    <property type="molecule type" value="Genomic_DNA"/>
</dbReference>
<accession>A0AAV1IG70</accession>
<dbReference type="PROSITE" id="PS01306">
    <property type="entry name" value="UPF0054"/>
    <property type="match status" value="1"/>
</dbReference>
<dbReference type="SUPFAM" id="SSF57903">
    <property type="entry name" value="FYVE/PHD zinc finger"/>
    <property type="match status" value="1"/>
</dbReference>
<dbReference type="InterPro" id="IPR013083">
    <property type="entry name" value="Znf_RING/FYVE/PHD"/>
</dbReference>
<feature type="compositionally biased region" description="Polar residues" evidence="5">
    <location>
        <begin position="518"/>
        <end position="533"/>
    </location>
</feature>
<keyword evidence="3" id="KW-0862">Zinc</keyword>